<evidence type="ECO:0000313" key="2">
    <source>
        <dbReference type="EMBL" id="KKD35126.1"/>
    </source>
</evidence>
<organism evidence="2 3">
    <name type="scientific">Limnoraphis robusta CS-951</name>
    <dbReference type="NCBI Taxonomy" id="1637645"/>
    <lineage>
        <taxon>Bacteria</taxon>
        <taxon>Bacillati</taxon>
        <taxon>Cyanobacteriota</taxon>
        <taxon>Cyanophyceae</taxon>
        <taxon>Oscillatoriophycideae</taxon>
        <taxon>Oscillatoriales</taxon>
        <taxon>Sirenicapillariaceae</taxon>
        <taxon>Limnoraphis</taxon>
    </lineage>
</organism>
<sequence length="525" mass="55655">MSTIRGSVFQDLNGNAIFDLGEGLPNVTVFLDDNGDGLPTDLEQVRLTDFNGEYTFADLPAGTFVLDQVTPPGFNEPLGVPISLATTGDVNERIDVNILNVNPVPPVNPVPTTTTLSGAVYVDNNRNGIYEPFGELGEPTLAEGFPNAAIYIDLNNSGFFEFSEPSAIPNEAGFYIFEGLPPGSYLLRADLPSGFELIDDDSSIEGNSIVANVNFGINQFDIGVINPNSVYGRVIRDINGDGIPNPDEPAQENIDVTIVNRNTDDIETATTDNNGFYIIDGLDTAIDGEDDPQNPFANYIARTEPERFANAFEIEFGTPSSSYVFTSPVPPVGAFPGEIGLTLVQGESLQVNATLVFNPAGSSLLLPNSIAGVVFNDRNANSLLDFDPVTGLADDLVTDATLFIDLDDDGVRGDDEPTTTTDFNGNFAFTNLLPTPNIDPITGLAAIEDTYVVRVEPTDDLGNLTTPIAAITLGAGEAAQLTFGLSGVVPFPPENQFAQVGGGIDADALIPVRGFTPTVATFPVV</sequence>
<dbReference type="InterPro" id="IPR051417">
    <property type="entry name" value="SDr/BOS_complex"/>
</dbReference>
<dbReference type="PATRIC" id="fig|1637645.4.peg.1136"/>
<dbReference type="OrthoDB" id="6074739at2"/>
<dbReference type="PANTHER" id="PTHR23303">
    <property type="entry name" value="CARBOXYPEPTIDASE REGULATORY REGION-CONTAINING"/>
    <property type="match status" value="1"/>
</dbReference>
<dbReference type="Proteomes" id="UP000033607">
    <property type="component" value="Unassembled WGS sequence"/>
</dbReference>
<dbReference type="RefSeq" id="WP_046281722.1">
    <property type="nucleotide sequence ID" value="NZ_LATL02000061.1"/>
</dbReference>
<comment type="caution">
    <text evidence="2">The sequence shown here is derived from an EMBL/GenBank/DDBJ whole genome shotgun (WGS) entry which is preliminary data.</text>
</comment>
<protein>
    <submittedName>
        <fullName evidence="2">Uncharacterized protein</fullName>
    </submittedName>
</protein>
<dbReference type="InterPro" id="IPR013783">
    <property type="entry name" value="Ig-like_fold"/>
</dbReference>
<dbReference type="AlphaFoldDB" id="A0A0F5Y876"/>
<gene>
    <name evidence="2" type="ORF">WN50_27095</name>
</gene>
<evidence type="ECO:0000256" key="1">
    <source>
        <dbReference type="ARBA" id="ARBA00022729"/>
    </source>
</evidence>
<accession>A0A0F5Y876</accession>
<proteinExistence type="predicted"/>
<name>A0A0F5Y876_9CYAN</name>
<dbReference type="EMBL" id="LATL02000061">
    <property type="protein sequence ID" value="KKD35126.1"/>
    <property type="molecule type" value="Genomic_DNA"/>
</dbReference>
<evidence type="ECO:0000313" key="3">
    <source>
        <dbReference type="Proteomes" id="UP000033607"/>
    </source>
</evidence>
<dbReference type="SUPFAM" id="SSF117074">
    <property type="entry name" value="Hypothetical protein PA1324"/>
    <property type="match status" value="4"/>
</dbReference>
<reference evidence="2 3" key="1">
    <citation type="submission" date="2015-06" db="EMBL/GenBank/DDBJ databases">
        <title>Draft genome assembly of filamentous brackish cyanobacterium Limnoraphis robusta strain CS-951.</title>
        <authorList>
            <person name="Willis A."/>
            <person name="Parks M."/>
            <person name="Burford M.A."/>
        </authorList>
    </citation>
    <scope>NUCLEOTIDE SEQUENCE [LARGE SCALE GENOMIC DNA]</scope>
    <source>
        <strain evidence="2 3">CS-951</strain>
    </source>
</reference>
<keyword evidence="1" id="KW-0732">Signal</keyword>
<dbReference type="Gene3D" id="2.60.40.10">
    <property type="entry name" value="Immunoglobulins"/>
    <property type="match status" value="4"/>
</dbReference>